<dbReference type="GO" id="GO:0032259">
    <property type="term" value="P:methylation"/>
    <property type="evidence" value="ECO:0007669"/>
    <property type="project" value="UniProtKB-KW"/>
</dbReference>
<dbReference type="EMBL" id="WHSB02000001">
    <property type="protein sequence ID" value="MCQ4628855.1"/>
    <property type="molecule type" value="Genomic_DNA"/>
</dbReference>
<gene>
    <name evidence="2" type="ORF">GB927_002330</name>
</gene>
<keyword evidence="2" id="KW-0489">Methyltransferase</keyword>
<dbReference type="RefSeq" id="WP_256114932.1">
    <property type="nucleotide sequence ID" value="NZ_WHSB02000001.1"/>
</dbReference>
<dbReference type="InterPro" id="IPR013216">
    <property type="entry name" value="Methyltransf_11"/>
</dbReference>
<dbReference type="GO" id="GO:0008168">
    <property type="term" value="F:methyltransferase activity"/>
    <property type="evidence" value="ECO:0007669"/>
    <property type="project" value="UniProtKB-KW"/>
</dbReference>
<proteinExistence type="predicted"/>
<dbReference type="Proteomes" id="UP000996601">
    <property type="component" value="Unassembled WGS sequence"/>
</dbReference>
<accession>A0ABT1R103</accession>
<evidence type="ECO:0000259" key="1">
    <source>
        <dbReference type="Pfam" id="PF08241"/>
    </source>
</evidence>
<dbReference type="PANTHER" id="PTHR45445">
    <property type="match status" value="1"/>
</dbReference>
<comment type="caution">
    <text evidence="2">The sequence shown here is derived from an EMBL/GenBank/DDBJ whole genome shotgun (WGS) entry which is preliminary data.</text>
</comment>
<keyword evidence="2" id="KW-0808">Transferase</keyword>
<dbReference type="InterPro" id="IPR029063">
    <property type="entry name" value="SAM-dependent_MTases_sf"/>
</dbReference>
<dbReference type="Pfam" id="PF08241">
    <property type="entry name" value="Methyltransf_11"/>
    <property type="match status" value="1"/>
</dbReference>
<organism evidence="2 3">
    <name type="scientific">Shinella lacus</name>
    <dbReference type="NCBI Taxonomy" id="2654216"/>
    <lineage>
        <taxon>Bacteria</taxon>
        <taxon>Pseudomonadati</taxon>
        <taxon>Pseudomonadota</taxon>
        <taxon>Alphaproteobacteria</taxon>
        <taxon>Hyphomicrobiales</taxon>
        <taxon>Rhizobiaceae</taxon>
        <taxon>Shinella</taxon>
    </lineage>
</organism>
<dbReference type="Gene3D" id="2.20.25.10">
    <property type="match status" value="1"/>
</dbReference>
<evidence type="ECO:0000313" key="3">
    <source>
        <dbReference type="Proteomes" id="UP000996601"/>
    </source>
</evidence>
<protein>
    <submittedName>
        <fullName evidence="2">Methyltransferase domain-containing protein</fullName>
    </submittedName>
</protein>
<dbReference type="SUPFAM" id="SSF158997">
    <property type="entry name" value="Trm112p-like"/>
    <property type="match status" value="1"/>
</dbReference>
<feature type="domain" description="Methyltransferase type 11" evidence="1">
    <location>
        <begin position="156"/>
        <end position="275"/>
    </location>
</feature>
<reference evidence="2" key="1">
    <citation type="submission" date="2021-07" db="EMBL/GenBank/DDBJ databases">
        <title>Shinella sp. nov., a novel member of the genus Shinella from water.</title>
        <authorList>
            <person name="Deng Y."/>
        </authorList>
    </citation>
    <scope>NUCLEOTIDE SEQUENCE</scope>
    <source>
        <strain evidence="2">CPCC 100929</strain>
    </source>
</reference>
<keyword evidence="3" id="KW-1185">Reference proteome</keyword>
<evidence type="ECO:0000313" key="2">
    <source>
        <dbReference type="EMBL" id="MCQ4628855.1"/>
    </source>
</evidence>
<dbReference type="PANTHER" id="PTHR45445:SF2">
    <property type="entry name" value="METHYLTRANSFERASE TYPE 11 DOMAIN-CONTAINING PROTEIN"/>
    <property type="match status" value="1"/>
</dbReference>
<dbReference type="Gene3D" id="3.40.50.150">
    <property type="entry name" value="Vaccinia Virus protein VP39"/>
    <property type="match status" value="1"/>
</dbReference>
<sequence length="359" mass="38117">MRLSHFEKLRPVCPVCRLNGRDAPLVLSVVEAEAHGDVASGILGCQACGSEFPIIDGMPIIVPEVRRFVQDNLFYLLARSDLTPAVESLLGDAAGPGSGLESIRQHVSSYAWDHWGDQDPVAFPPVPGGGVPGAVSRNLTQALDMLDDGLPDGPVLDIGCAAGRTVVDAAERLGRDVLGIDLSVPLARTGRQAVVGGQVDYGLRRIGLVYDRRTYPLSHGAEGRGDVWLCDALALPFTSGTFALAIGMNVVDCMRDPRAGLTEISRVLVDEGSAVLSVPFDWAGQVTPVEAWLGGHSQRSTHAGSPEAILDLLLSEGPLAAGSLRRTGSVGEAPWHVRLHDRSCMYYSAYLVVARKTVG</sequence>
<dbReference type="CDD" id="cd02440">
    <property type="entry name" value="AdoMet_MTases"/>
    <property type="match status" value="1"/>
</dbReference>
<dbReference type="SUPFAM" id="SSF53335">
    <property type="entry name" value="S-adenosyl-L-methionine-dependent methyltransferases"/>
    <property type="match status" value="1"/>
</dbReference>
<name>A0ABT1R103_9HYPH</name>